<dbReference type="InterPro" id="IPR039776">
    <property type="entry name" value="Pds5"/>
</dbReference>
<feature type="compositionally biased region" description="Basic and acidic residues" evidence="11">
    <location>
        <begin position="1495"/>
        <end position="1529"/>
    </location>
</feature>
<dbReference type="SUPFAM" id="SSF48371">
    <property type="entry name" value="ARM repeat"/>
    <property type="match status" value="1"/>
</dbReference>
<keyword evidence="8" id="KW-0539">Nucleus</keyword>
<feature type="compositionally biased region" description="Acidic residues" evidence="11">
    <location>
        <begin position="1530"/>
        <end position="1540"/>
    </location>
</feature>
<evidence type="ECO:0000256" key="11">
    <source>
        <dbReference type="SAM" id="MobiDB-lite"/>
    </source>
</evidence>
<sequence>MQQAAVCLSDLDQLPLKSVVESMQSFVNAIAKPELLKHKDPEVKLFVAACICEITRITAPEAPYDDDILKDIFQLIVSTFSGLSDTNSPSFGRRVVILETVARYRSCVVMLDLECDDLINEMFTTYFTVARDEHHENVLTSMQTIMEVVLEESEDIRDDLLLILLSVLGRNKKDVSAAARKLAMNVIEHCAGKLEPVINQFLISSMSGEGSGKCQIDYHEVLYDIYHCAPKILSGVVPYLTGELLTDQLDTRLKAVSLVGDLFASRGSAISESFQPIFSEFLNRLTDRTVEVRMSVLEHMRICLLADPFRAEAPQMISALCDRLLDYDDTVRKQVVSVLSDVACHAVTSVPLETIKMIAELLRDKSLSVKSYTMERLADIYRVYCLNRSSESTMTDEYDWIVGKILRCFYDKDFRSDTIEPILCLSLFPTDFPVKDKVTNWVRIFSGFDKIEVRALEKILEQKQRLQQEFLKYLSLRQLLQEGDSIELQKKVTFCFRVMSRCFTDPARAEENFQILDQLKDVKIWEIFTSLLDPDTSSSQACTLRDDILMIVGEKHQLYEFLSTLTLKCSYLLFSKEHVKDILVEADIQKSAGSTELILSCITILVILARFSPLLLGGIEEELIHLLEDDNEIMKEGVLHILAKAGGTIREQLGVSSRSLDLILERICIEGSRRQAKYAVYALASITKDDGLMSLSVLYKRLVDMLEEKSHLPAVLQSLGCIAQTAMPVFETRESEVEEFIRKNILECCHTSEDKANECWDDRSELCSLKIYGIKALVKSYLPVKDAHLRSGIDTLVEMLKNILSFGEISKDIKSSLVDKAHLKLAAAKAVLRLSKHWEHEIPVDVFYLTLRTFEANFPEVKKLLLNKVHQYVKDRILDPKYACAFILDIDSQHLDFEENKQNFNDIIQMCQQGRVRHVSTLGDANSTPFNPEYLLPFVVHALSHHSSFPDVDECKDIKAFEAIYRQLYLFLSMLVHGDDEGKSDVSINKDRENISLLYSIFLCINNSEDVFAATKSKNSHALCALGLSIIKRLAPKQDDLQDSSSSVVLPSALYKPLEKKEGNDLLVGEGRTWLADESILAHFQSLKLEANGIVNSEIVEEDAMKDSETEGGEMPLGKLMKRLKAKASKAKKEAESKSAPAEVDNENNFDILKVVKEINRDNLGITSKLESSNGNEYIHKKRRSEHKLQKRKTMFSESTNVPVPKRKRSSSAQGHKSLATISPKGSMTPPNLSREKLSVNSTKIDKEFQTGSGDKSMLGNNIKPAKSDLLVSSIEKKSGSSKQKSKHLDGVHVEADDHSNHNAKKPKKIGLTVTSPSIRNSKSGSTKNKKRKSVAGLAKCTAKDNESSASDLIGRRIKIWWPMDKKFYEGVVKSFDTQKEKHVILYDDGDVEVLRLDKERWELVDNGQKTEKPSVSSKCLSPKTGSSERKKKSTGGSKQKKKMGEMSPSSQVKRKRTPRENLKLRQKGMLRSETTSGMVGSPVVALTESASKSIDSEEQKERIEKSSADVDQLDNGKKRMEFAEKGSIDVEESKDEETQSEGIEGSDNRGVSFADKPQPQKAEEVDSMDSLPTSSDKLEKKIPASSFVNPEISDNETLSTWKQRVGK</sequence>
<feature type="region of interest" description="Disordered" evidence="11">
    <location>
        <begin position="1407"/>
        <end position="1608"/>
    </location>
</feature>
<organism evidence="12 13">
    <name type="scientific">Fraxinus pennsylvanica</name>
    <dbReference type="NCBI Taxonomy" id="56036"/>
    <lineage>
        <taxon>Eukaryota</taxon>
        <taxon>Viridiplantae</taxon>
        <taxon>Streptophyta</taxon>
        <taxon>Embryophyta</taxon>
        <taxon>Tracheophyta</taxon>
        <taxon>Spermatophyta</taxon>
        <taxon>Magnoliopsida</taxon>
        <taxon>eudicotyledons</taxon>
        <taxon>Gunneridae</taxon>
        <taxon>Pentapetalae</taxon>
        <taxon>asterids</taxon>
        <taxon>lamiids</taxon>
        <taxon>Lamiales</taxon>
        <taxon>Oleaceae</taxon>
        <taxon>Oleeae</taxon>
        <taxon>Fraxinus</taxon>
    </lineage>
</organism>
<dbReference type="Pfam" id="PF20168">
    <property type="entry name" value="PDS5"/>
    <property type="match status" value="1"/>
</dbReference>
<evidence type="ECO:0000256" key="3">
    <source>
        <dbReference type="ARBA" id="ARBA00022618"/>
    </source>
</evidence>
<keyword evidence="5" id="KW-0227">DNA damage</keyword>
<dbReference type="PANTHER" id="PTHR12663:SF0">
    <property type="entry name" value="PRECOCIOUS DISSOCIATION OF SISTERS 5, ISOFORM A"/>
    <property type="match status" value="1"/>
</dbReference>
<evidence type="ECO:0000256" key="2">
    <source>
        <dbReference type="ARBA" id="ARBA00006254"/>
    </source>
</evidence>
<feature type="region of interest" description="Disordered" evidence="11">
    <location>
        <begin position="1276"/>
        <end position="1338"/>
    </location>
</feature>
<keyword evidence="7" id="KW-0234">DNA repair</keyword>
<dbReference type="FunFam" id="2.30.30.140:FF:000033">
    <property type="entry name" value="Binding protein"/>
    <property type="match status" value="1"/>
</dbReference>
<dbReference type="CDD" id="cd19953">
    <property type="entry name" value="PDS5"/>
    <property type="match status" value="1"/>
</dbReference>
<comment type="subcellular location">
    <subcellularLocation>
        <location evidence="1">Nucleus</location>
    </subcellularLocation>
</comment>
<name>A0AAD2DLY4_9LAMI</name>
<dbReference type="SUPFAM" id="SSF63748">
    <property type="entry name" value="Tudor/PWWP/MBT"/>
    <property type="match status" value="1"/>
</dbReference>
<dbReference type="GO" id="GO:0000785">
    <property type="term" value="C:chromatin"/>
    <property type="evidence" value="ECO:0007669"/>
    <property type="project" value="TreeGrafter"/>
</dbReference>
<feature type="compositionally biased region" description="Basic residues" evidence="11">
    <location>
        <begin position="1180"/>
        <end position="1194"/>
    </location>
</feature>
<feature type="compositionally biased region" description="Basic and acidic residues" evidence="11">
    <location>
        <begin position="1287"/>
        <end position="1301"/>
    </location>
</feature>
<dbReference type="GO" id="GO:0006281">
    <property type="term" value="P:DNA repair"/>
    <property type="evidence" value="ECO:0007669"/>
    <property type="project" value="UniProtKB-KW"/>
</dbReference>
<feature type="compositionally biased region" description="Polar residues" evidence="11">
    <location>
        <begin position="1313"/>
        <end position="1327"/>
    </location>
</feature>
<keyword evidence="9" id="KW-0131">Cell cycle</keyword>
<evidence type="ECO:0000256" key="4">
    <source>
        <dbReference type="ARBA" id="ARBA00022737"/>
    </source>
</evidence>
<protein>
    <submittedName>
        <fullName evidence="12">Uncharacterized protein</fullName>
    </submittedName>
</protein>
<dbReference type="Gene3D" id="1.25.10.10">
    <property type="entry name" value="Leucine-rich Repeat Variant"/>
    <property type="match status" value="1"/>
</dbReference>
<dbReference type="GO" id="GO:0005634">
    <property type="term" value="C:nucleus"/>
    <property type="evidence" value="ECO:0007669"/>
    <property type="project" value="UniProtKB-SubCell"/>
</dbReference>
<feature type="compositionally biased region" description="Polar residues" evidence="11">
    <location>
        <begin position="1211"/>
        <end position="1232"/>
    </location>
</feature>
<proteinExistence type="inferred from homology"/>
<accession>A0AAD2DLY4</accession>
<dbReference type="GO" id="GO:0009556">
    <property type="term" value="P:microsporogenesis"/>
    <property type="evidence" value="ECO:0007669"/>
    <property type="project" value="UniProtKB-ARBA"/>
</dbReference>
<dbReference type="InterPro" id="IPR016024">
    <property type="entry name" value="ARM-type_fold"/>
</dbReference>
<comment type="function">
    <text evidence="10">Cohesin cofactor dispensable during the meiotic division but playing an important role in DNA repair by homologous recombination (HR) probably by helping SMC5/SMC6 complex. Regulator of sister chromatid cohesion in mitosis which may stabilize cohesin complex association with chromatin. May couple sister chromatid cohesion during mitosis to DNA replication. Cohesion ensures that chromosome partitioning is accurate in both meiotic and mitotic cells and plays an important role in DNA repair.</text>
</comment>
<reference evidence="12" key="1">
    <citation type="submission" date="2023-05" db="EMBL/GenBank/DDBJ databases">
        <authorList>
            <person name="Huff M."/>
        </authorList>
    </citation>
    <scope>NUCLEOTIDE SEQUENCE</scope>
</reference>
<dbReference type="InterPro" id="IPR011989">
    <property type="entry name" value="ARM-like"/>
</dbReference>
<keyword evidence="6" id="KW-0498">Mitosis</keyword>
<dbReference type="EMBL" id="OU503037">
    <property type="protein sequence ID" value="CAI9756685.1"/>
    <property type="molecule type" value="Genomic_DNA"/>
</dbReference>
<dbReference type="Gene3D" id="2.30.30.140">
    <property type="match status" value="1"/>
</dbReference>
<feature type="compositionally biased region" description="Polar residues" evidence="11">
    <location>
        <begin position="1596"/>
        <end position="1608"/>
    </location>
</feature>
<dbReference type="GO" id="GO:0051301">
    <property type="term" value="P:cell division"/>
    <property type="evidence" value="ECO:0007669"/>
    <property type="project" value="UniProtKB-KW"/>
</dbReference>
<evidence type="ECO:0000313" key="12">
    <source>
        <dbReference type="EMBL" id="CAI9756685.1"/>
    </source>
</evidence>
<evidence type="ECO:0000256" key="10">
    <source>
        <dbReference type="ARBA" id="ARBA00058864"/>
    </source>
</evidence>
<evidence type="ECO:0000256" key="7">
    <source>
        <dbReference type="ARBA" id="ARBA00023204"/>
    </source>
</evidence>
<dbReference type="CDD" id="cd20404">
    <property type="entry name" value="Tudor_Agenet_AtEML-like"/>
    <property type="match status" value="1"/>
</dbReference>
<feature type="compositionally biased region" description="Basic residues" evidence="11">
    <location>
        <begin position="1430"/>
        <end position="1442"/>
    </location>
</feature>
<evidence type="ECO:0000313" key="13">
    <source>
        <dbReference type="Proteomes" id="UP000834106"/>
    </source>
</evidence>
<evidence type="ECO:0000256" key="9">
    <source>
        <dbReference type="ARBA" id="ARBA00023306"/>
    </source>
</evidence>
<feature type="compositionally biased region" description="Polar residues" evidence="11">
    <location>
        <begin position="1414"/>
        <end position="1426"/>
    </location>
</feature>
<evidence type="ECO:0000256" key="6">
    <source>
        <dbReference type="ARBA" id="ARBA00022776"/>
    </source>
</evidence>
<evidence type="ECO:0000256" key="5">
    <source>
        <dbReference type="ARBA" id="ARBA00022763"/>
    </source>
</evidence>
<keyword evidence="4" id="KW-0677">Repeat</keyword>
<dbReference type="PANTHER" id="PTHR12663">
    <property type="entry name" value="ANDROGEN INDUCED INHIBITOR OF PROLIFERATION AS3 / PDS5-RELATED"/>
    <property type="match status" value="1"/>
</dbReference>
<keyword evidence="13" id="KW-1185">Reference proteome</keyword>
<dbReference type="Proteomes" id="UP000834106">
    <property type="component" value="Chromosome 2"/>
</dbReference>
<comment type="similarity">
    <text evidence="2">Belongs to the PDS5 family.</text>
</comment>
<dbReference type="GO" id="GO:0035825">
    <property type="term" value="P:homologous recombination"/>
    <property type="evidence" value="ECO:0007669"/>
    <property type="project" value="UniProtKB-ARBA"/>
</dbReference>
<evidence type="ECO:0000256" key="1">
    <source>
        <dbReference type="ARBA" id="ARBA00004123"/>
    </source>
</evidence>
<evidence type="ECO:0000256" key="8">
    <source>
        <dbReference type="ARBA" id="ARBA00023242"/>
    </source>
</evidence>
<feature type="region of interest" description="Disordered" evidence="11">
    <location>
        <begin position="1175"/>
        <end position="1262"/>
    </location>
</feature>
<keyword evidence="3" id="KW-0132">Cell division</keyword>
<dbReference type="GO" id="GO:0007064">
    <property type="term" value="P:mitotic sister chromatid cohesion"/>
    <property type="evidence" value="ECO:0007669"/>
    <property type="project" value="InterPro"/>
</dbReference>
<feature type="compositionally biased region" description="Basic and acidic residues" evidence="11">
    <location>
        <begin position="1234"/>
        <end position="1249"/>
    </location>
</feature>
<gene>
    <name evidence="12" type="ORF">FPE_LOCUS4115</name>
</gene>